<dbReference type="Proteomes" id="UP000712281">
    <property type="component" value="Unassembled WGS sequence"/>
</dbReference>
<accession>A0A8S9I284</accession>
<sequence>MWKPPPAGREAGQDNVNETAACQSQSSNAGSRCRRESGESMKITHHHPVDSSRPET</sequence>
<gene>
    <name evidence="3" type="ORF">F2Q68_00011192</name>
    <name evidence="2" type="ORF">F2Q70_00018134</name>
</gene>
<evidence type="ECO:0000256" key="1">
    <source>
        <dbReference type="SAM" id="MobiDB-lite"/>
    </source>
</evidence>
<evidence type="ECO:0000313" key="3">
    <source>
        <dbReference type="EMBL" id="KAF2597419.1"/>
    </source>
</evidence>
<feature type="compositionally biased region" description="Polar residues" evidence="1">
    <location>
        <begin position="14"/>
        <end position="30"/>
    </location>
</feature>
<name>A0A8S9I284_BRACR</name>
<dbReference type="AlphaFoldDB" id="A0A8S9I284"/>
<reference evidence="2" key="1">
    <citation type="submission" date="2019-12" db="EMBL/GenBank/DDBJ databases">
        <title>Genome sequencing and annotation of Brassica cretica.</title>
        <authorList>
            <person name="Studholme D.J."/>
            <person name="Sarris P.F."/>
        </authorList>
    </citation>
    <scope>NUCLEOTIDE SEQUENCE</scope>
    <source>
        <strain evidence="3">PFS-001/15</strain>
        <strain evidence="2">PFS-102/07</strain>
        <tissue evidence="2">Leaf</tissue>
    </source>
</reference>
<feature type="compositionally biased region" description="Basic and acidic residues" evidence="1">
    <location>
        <begin position="47"/>
        <end position="56"/>
    </location>
</feature>
<feature type="region of interest" description="Disordered" evidence="1">
    <location>
        <begin position="1"/>
        <end position="56"/>
    </location>
</feature>
<organism evidence="2">
    <name type="scientific">Brassica cretica</name>
    <name type="common">Mustard</name>
    <dbReference type="NCBI Taxonomy" id="69181"/>
    <lineage>
        <taxon>Eukaryota</taxon>
        <taxon>Viridiplantae</taxon>
        <taxon>Streptophyta</taxon>
        <taxon>Embryophyta</taxon>
        <taxon>Tracheophyta</taxon>
        <taxon>Spermatophyta</taxon>
        <taxon>Magnoliopsida</taxon>
        <taxon>eudicotyledons</taxon>
        <taxon>Gunneridae</taxon>
        <taxon>Pentapetalae</taxon>
        <taxon>rosids</taxon>
        <taxon>malvids</taxon>
        <taxon>Brassicales</taxon>
        <taxon>Brassicaceae</taxon>
        <taxon>Brassiceae</taxon>
        <taxon>Brassica</taxon>
    </lineage>
</organism>
<evidence type="ECO:0000313" key="2">
    <source>
        <dbReference type="EMBL" id="KAF2563707.1"/>
    </source>
</evidence>
<comment type="caution">
    <text evidence="2">The sequence shown here is derived from an EMBL/GenBank/DDBJ whole genome shotgun (WGS) entry which is preliminary data.</text>
</comment>
<proteinExistence type="predicted"/>
<dbReference type="EMBL" id="QGKY02001250">
    <property type="protein sequence ID" value="KAF2563707.1"/>
    <property type="molecule type" value="Genomic_DNA"/>
</dbReference>
<dbReference type="EMBL" id="QGKW02000717">
    <property type="protein sequence ID" value="KAF2597419.1"/>
    <property type="molecule type" value="Genomic_DNA"/>
</dbReference>
<protein>
    <submittedName>
        <fullName evidence="2">Uncharacterized protein</fullName>
    </submittedName>
</protein>